<feature type="domain" description="WxL" evidence="2">
    <location>
        <begin position="36"/>
        <end position="194"/>
    </location>
</feature>
<protein>
    <recommendedName>
        <fullName evidence="2">WxL domain-containing protein</fullName>
    </recommendedName>
</protein>
<feature type="chain" id="PRO_5047279690" description="WxL domain-containing protein" evidence="1">
    <location>
        <begin position="26"/>
        <end position="199"/>
    </location>
</feature>
<evidence type="ECO:0000313" key="4">
    <source>
        <dbReference type="Proteomes" id="UP001500880"/>
    </source>
</evidence>
<gene>
    <name evidence="3" type="ORF">GCM10008986_32680</name>
</gene>
<dbReference type="RefSeq" id="WP_343843472.1">
    <property type="nucleotide sequence ID" value="NZ_BAAADO010000009.1"/>
</dbReference>
<reference evidence="4" key="1">
    <citation type="journal article" date="2019" name="Int. J. Syst. Evol. Microbiol.">
        <title>The Global Catalogue of Microorganisms (GCM) 10K type strain sequencing project: providing services to taxonomists for standard genome sequencing and annotation.</title>
        <authorList>
            <consortium name="The Broad Institute Genomics Platform"/>
            <consortium name="The Broad Institute Genome Sequencing Center for Infectious Disease"/>
            <person name="Wu L."/>
            <person name="Ma J."/>
        </authorList>
    </citation>
    <scope>NUCLEOTIDE SEQUENCE [LARGE SCALE GENOMIC DNA]</scope>
    <source>
        <strain evidence="4">JCM 12389</strain>
    </source>
</reference>
<organism evidence="3 4">
    <name type="scientific">Salinibacillus aidingensis</name>
    <dbReference type="NCBI Taxonomy" id="237684"/>
    <lineage>
        <taxon>Bacteria</taxon>
        <taxon>Bacillati</taxon>
        <taxon>Bacillota</taxon>
        <taxon>Bacilli</taxon>
        <taxon>Bacillales</taxon>
        <taxon>Bacillaceae</taxon>
        <taxon>Salinibacillus</taxon>
    </lineage>
</organism>
<dbReference type="Pfam" id="PF13731">
    <property type="entry name" value="WxL"/>
    <property type="match status" value="1"/>
</dbReference>
<sequence length="199" mass="20740">MLNKFKKLAPVVMVGILAFGNSVFAATTETSTQLDSGSLDVTSLPATASFDTKTLTGTTDELTTTFTSPLTLKDARGTGAGWILQASAAQLTDNTADTLGKPLPFESLSLTLDQSNLTAAVNSGSSVENVAVNAGTHTLDNSDSSKVDLVEALPDYGMGTYDLNFNTDALKLSLNPGTTYKGTYTTTINWNLQASGPSL</sequence>
<evidence type="ECO:0000313" key="3">
    <source>
        <dbReference type="EMBL" id="GAA0502539.1"/>
    </source>
</evidence>
<keyword evidence="4" id="KW-1185">Reference proteome</keyword>
<dbReference type="Proteomes" id="UP001500880">
    <property type="component" value="Unassembled WGS sequence"/>
</dbReference>
<name>A0ABP3LNE1_9BACI</name>
<evidence type="ECO:0000259" key="2">
    <source>
        <dbReference type="Pfam" id="PF13731"/>
    </source>
</evidence>
<feature type="signal peptide" evidence="1">
    <location>
        <begin position="1"/>
        <end position="25"/>
    </location>
</feature>
<dbReference type="EMBL" id="BAAADO010000009">
    <property type="protein sequence ID" value="GAA0502539.1"/>
    <property type="molecule type" value="Genomic_DNA"/>
</dbReference>
<proteinExistence type="predicted"/>
<dbReference type="InterPro" id="IPR027994">
    <property type="entry name" value="WxL_dom"/>
</dbReference>
<evidence type="ECO:0000256" key="1">
    <source>
        <dbReference type="SAM" id="SignalP"/>
    </source>
</evidence>
<accession>A0ABP3LNE1</accession>
<comment type="caution">
    <text evidence="3">The sequence shown here is derived from an EMBL/GenBank/DDBJ whole genome shotgun (WGS) entry which is preliminary data.</text>
</comment>
<keyword evidence="1" id="KW-0732">Signal</keyword>